<feature type="transmembrane region" description="Helical" evidence="1">
    <location>
        <begin position="307"/>
        <end position="327"/>
    </location>
</feature>
<dbReference type="SUPFAM" id="SSF53448">
    <property type="entry name" value="Nucleotide-diphospho-sugar transferases"/>
    <property type="match status" value="1"/>
</dbReference>
<feature type="domain" description="Glycosyltransferase 2-like" evidence="2">
    <location>
        <begin position="51"/>
        <end position="158"/>
    </location>
</feature>
<dbReference type="InterPro" id="IPR001173">
    <property type="entry name" value="Glyco_trans_2-like"/>
</dbReference>
<keyword evidence="1" id="KW-0812">Transmembrane</keyword>
<name>A0A1H4RIM2_9BRAD</name>
<dbReference type="GO" id="GO:0016740">
    <property type="term" value="F:transferase activity"/>
    <property type="evidence" value="ECO:0007669"/>
    <property type="project" value="UniProtKB-KW"/>
</dbReference>
<dbReference type="EMBL" id="FNTI01000001">
    <property type="protein sequence ID" value="SEC31737.1"/>
    <property type="molecule type" value="Genomic_DNA"/>
</dbReference>
<dbReference type="AlphaFoldDB" id="A0A1H4RIM2"/>
<feature type="transmembrane region" description="Helical" evidence="1">
    <location>
        <begin position="334"/>
        <end position="353"/>
    </location>
</feature>
<dbReference type="OrthoDB" id="9797391at2"/>
<keyword evidence="1" id="KW-0472">Membrane</keyword>
<dbReference type="Gene3D" id="3.90.550.10">
    <property type="entry name" value="Spore Coat Polysaccharide Biosynthesis Protein SpsA, Chain A"/>
    <property type="match status" value="1"/>
</dbReference>
<proteinExistence type="predicted"/>
<dbReference type="CDD" id="cd06438">
    <property type="entry name" value="EpsO_like"/>
    <property type="match status" value="1"/>
</dbReference>
<evidence type="ECO:0000313" key="3">
    <source>
        <dbReference type="EMBL" id="SEC31737.1"/>
    </source>
</evidence>
<dbReference type="Proteomes" id="UP000183208">
    <property type="component" value="Unassembled WGS sequence"/>
</dbReference>
<keyword evidence="1" id="KW-1133">Transmembrane helix</keyword>
<reference evidence="3 4" key="1">
    <citation type="submission" date="2016-10" db="EMBL/GenBank/DDBJ databases">
        <authorList>
            <person name="de Groot N.N."/>
        </authorList>
    </citation>
    <scope>NUCLEOTIDE SEQUENCE [LARGE SCALE GENOMIC DNA]</scope>
    <source>
        <strain evidence="3 4">GAS522</strain>
    </source>
</reference>
<sequence length="400" mass="43629">MLTFASVFLVALVGLLSVPITLFFIEVLASLYSVTEPSSDISGLDKLKRATVIVPAHNESVGIIPTIEDIKSQLGPRDRLIVVADNCSDDTGAIAAAAGAQVITRNDQTKIGKGYALGFGINHASLDPPDFVVFIDADCRIQADMIRRLKNACGKLRRPVQACFLMKSPENSPIDHSLAEFAWIIKNWARPLGMRYLNWPVQLMGTGMIFPWDVIRSAPLASGDLVEDMKLGLHLAAIGKAAHFFPFVIGSSDFPTSNKGVESQRQRWVQGHLGMIFRGVPRLLFQAVARRNLELLVLTLDLAIPPLSLLGLLVIGTFLLASVLCCFGASPALILVAAANLAAFALAILFAWLKFGRTILPARALWSIGSLLLKRIWLYSQILMGRTATTWVRTDRSKSD</sequence>
<dbReference type="PANTHER" id="PTHR48090">
    <property type="entry name" value="UNDECAPRENYL-PHOSPHATE 4-DEOXY-4-FORMAMIDO-L-ARABINOSE TRANSFERASE-RELATED"/>
    <property type="match status" value="1"/>
</dbReference>
<dbReference type="Pfam" id="PF00535">
    <property type="entry name" value="Glycos_transf_2"/>
    <property type="match status" value="1"/>
</dbReference>
<dbReference type="PANTHER" id="PTHR48090:SF6">
    <property type="entry name" value="SLR5056 PROTEIN"/>
    <property type="match status" value="1"/>
</dbReference>
<dbReference type="InterPro" id="IPR050256">
    <property type="entry name" value="Glycosyltransferase_2"/>
</dbReference>
<gene>
    <name evidence="3" type="ORF">SAMN05444171_1127</name>
</gene>
<organism evidence="3 4">
    <name type="scientific">Bradyrhizobium lablabi</name>
    <dbReference type="NCBI Taxonomy" id="722472"/>
    <lineage>
        <taxon>Bacteria</taxon>
        <taxon>Pseudomonadati</taxon>
        <taxon>Pseudomonadota</taxon>
        <taxon>Alphaproteobacteria</taxon>
        <taxon>Hyphomicrobiales</taxon>
        <taxon>Nitrobacteraceae</taxon>
        <taxon>Bradyrhizobium</taxon>
    </lineage>
</organism>
<accession>A0A1H4RIM2</accession>
<evidence type="ECO:0000256" key="1">
    <source>
        <dbReference type="SAM" id="Phobius"/>
    </source>
</evidence>
<dbReference type="InterPro" id="IPR029044">
    <property type="entry name" value="Nucleotide-diphossugar_trans"/>
</dbReference>
<dbReference type="RefSeq" id="WP_074816613.1">
    <property type="nucleotide sequence ID" value="NZ_FNTI01000001.1"/>
</dbReference>
<evidence type="ECO:0000259" key="2">
    <source>
        <dbReference type="Pfam" id="PF00535"/>
    </source>
</evidence>
<protein>
    <submittedName>
        <fullName evidence="3">Glycosyltransferase, catalytic subunit of cellulose synthase and poly-beta-1,6-N-acetylglucosamine synthase</fullName>
    </submittedName>
</protein>
<evidence type="ECO:0000313" key="4">
    <source>
        <dbReference type="Proteomes" id="UP000183208"/>
    </source>
</evidence>
<keyword evidence="3" id="KW-0808">Transferase</keyword>